<dbReference type="PANTHER" id="PTHR13966">
    <property type="entry name" value="ENDONUCLEASE RELATED"/>
    <property type="match status" value="1"/>
</dbReference>
<dbReference type="InterPro" id="IPR043504">
    <property type="entry name" value="Peptidase_S1_PA_chymotrypsin"/>
</dbReference>
<keyword evidence="5" id="KW-0540">Nuclease</keyword>
<keyword evidence="5" id="KW-0378">Hydrolase</keyword>
<dbReference type="Gene3D" id="2.40.10.10">
    <property type="entry name" value="Trypsin-like serine proteases"/>
    <property type="match status" value="1"/>
</dbReference>
<dbReference type="InterPro" id="IPR040255">
    <property type="entry name" value="Non-specific_endonuclease"/>
</dbReference>
<dbReference type="GO" id="GO:0003676">
    <property type="term" value="F:nucleic acid binding"/>
    <property type="evidence" value="ECO:0007669"/>
    <property type="project" value="InterPro"/>
</dbReference>
<dbReference type="GO" id="GO:0004519">
    <property type="term" value="F:endonuclease activity"/>
    <property type="evidence" value="ECO:0007669"/>
    <property type="project" value="UniProtKB-KW"/>
</dbReference>
<accession>A0AAW9QFN3</accession>
<evidence type="ECO:0000259" key="3">
    <source>
        <dbReference type="SMART" id="SM00477"/>
    </source>
</evidence>
<feature type="binding site" evidence="2">
    <location>
        <position position="493"/>
    </location>
    <ligand>
        <name>Mg(2+)</name>
        <dbReference type="ChEBI" id="CHEBI:18420"/>
        <note>catalytic</note>
    </ligand>
</feature>
<dbReference type="InterPro" id="IPR044925">
    <property type="entry name" value="His-Me_finger_sf"/>
</dbReference>
<name>A0AAW9QFN3_9BURK</name>
<dbReference type="RefSeq" id="WP_332289463.1">
    <property type="nucleotide sequence ID" value="NZ_JAZIBG010000025.1"/>
</dbReference>
<evidence type="ECO:0000313" key="5">
    <source>
        <dbReference type="EMBL" id="MEF7614474.1"/>
    </source>
</evidence>
<dbReference type="InterPro" id="IPR044929">
    <property type="entry name" value="DNA/RNA_non-sp_Endonuclease_sf"/>
</dbReference>
<reference evidence="5 6" key="1">
    <citation type="submission" date="2024-02" db="EMBL/GenBank/DDBJ databases">
        <title>Genome sequence of Aquincola sp. MAHUQ-54.</title>
        <authorList>
            <person name="Huq M.A."/>
        </authorList>
    </citation>
    <scope>NUCLEOTIDE SEQUENCE [LARGE SCALE GENOMIC DNA]</scope>
    <source>
        <strain evidence="5 6">MAHUQ-54</strain>
    </source>
</reference>
<evidence type="ECO:0000313" key="6">
    <source>
        <dbReference type="Proteomes" id="UP001336250"/>
    </source>
</evidence>
<dbReference type="PANTHER" id="PTHR13966:SF5">
    <property type="entry name" value="ENDONUCLEASE G, MITOCHONDRIAL"/>
    <property type="match status" value="1"/>
</dbReference>
<feature type="domain" description="ENPP1-3/EXOG-like endonuclease/phosphodiesterase" evidence="3">
    <location>
        <begin position="396"/>
        <end position="619"/>
    </location>
</feature>
<dbReference type="InterPro" id="IPR009003">
    <property type="entry name" value="Peptidase_S1_PA"/>
</dbReference>
<feature type="active site" description="Proton acceptor" evidence="1">
    <location>
        <position position="457"/>
    </location>
</feature>
<dbReference type="SMART" id="SM00892">
    <property type="entry name" value="Endonuclease_NS"/>
    <property type="match status" value="1"/>
</dbReference>
<dbReference type="GO" id="GO:0016787">
    <property type="term" value="F:hydrolase activity"/>
    <property type="evidence" value="ECO:0007669"/>
    <property type="project" value="InterPro"/>
</dbReference>
<organism evidence="5 6">
    <name type="scientific">Aquincola agrisoli</name>
    <dbReference type="NCBI Taxonomy" id="3119538"/>
    <lineage>
        <taxon>Bacteria</taxon>
        <taxon>Pseudomonadati</taxon>
        <taxon>Pseudomonadota</taxon>
        <taxon>Betaproteobacteria</taxon>
        <taxon>Burkholderiales</taxon>
        <taxon>Sphaerotilaceae</taxon>
        <taxon>Aquincola</taxon>
    </lineage>
</organism>
<gene>
    <name evidence="5" type="ORF">V4F39_11195</name>
</gene>
<evidence type="ECO:0000256" key="2">
    <source>
        <dbReference type="PIRSR" id="PIRSR640255-2"/>
    </source>
</evidence>
<keyword evidence="6" id="KW-1185">Reference proteome</keyword>
<dbReference type="InterPro" id="IPR020821">
    <property type="entry name" value="ENPP1-3/EXOG-like_nuc-like"/>
</dbReference>
<dbReference type="SMART" id="SM00477">
    <property type="entry name" value="NUC"/>
    <property type="match status" value="1"/>
</dbReference>
<comment type="caution">
    <text evidence="5">The sequence shown here is derived from an EMBL/GenBank/DDBJ whole genome shotgun (WGS) entry which is preliminary data.</text>
</comment>
<dbReference type="Pfam" id="PF01223">
    <property type="entry name" value="Endonuclease_NS"/>
    <property type="match status" value="1"/>
</dbReference>
<keyword evidence="2" id="KW-0479">Metal-binding</keyword>
<evidence type="ECO:0000259" key="4">
    <source>
        <dbReference type="SMART" id="SM00892"/>
    </source>
</evidence>
<dbReference type="SUPFAM" id="SSF54060">
    <property type="entry name" value="His-Me finger endonucleases"/>
    <property type="match status" value="1"/>
</dbReference>
<dbReference type="EMBL" id="JAZIBG010000025">
    <property type="protein sequence ID" value="MEF7614474.1"/>
    <property type="molecule type" value="Genomic_DNA"/>
</dbReference>
<dbReference type="SUPFAM" id="SSF50494">
    <property type="entry name" value="Trypsin-like serine proteases"/>
    <property type="match status" value="1"/>
</dbReference>
<protein>
    <submittedName>
        <fullName evidence="5">DNA/RNA non-specific endonuclease</fullName>
    </submittedName>
</protein>
<evidence type="ECO:0000256" key="1">
    <source>
        <dbReference type="PIRSR" id="PIRSR640255-1"/>
    </source>
</evidence>
<dbReference type="AlphaFoldDB" id="A0AAW9QFN3"/>
<dbReference type="Gene3D" id="3.40.570.10">
    <property type="entry name" value="Extracellular Endonuclease, subunit A"/>
    <property type="match status" value="1"/>
</dbReference>
<sequence length="646" mass="70276">MPAKTPPAKTPSRRTDDALLRAMRSYVRAKSPELLEDPNITSVGIGHKMVPGAAGPQLAIQFTVARKASPEALETLGTVRIPATIEIAGVQVPTDVVERTYKPSYIEVQLQAKDPRKARADVMAAGMSVGNVFTTAGTIGAFVRDRETRAVLLLSNWHVLQGPQGYIGVDVVQPGRHDDNRVEFNKIGRLLRSHLGPAGDCAVATVAGRAVSDEVLGLGVRVTAIGDPELGDAVIKSGRTTGVTQGTVVRIEVNTKMDYGAGISAVVGGFEVGVDSAAPPADGEISRGGDSGASWFAVDAQGRTTGVMLGLHYAGDAEGTDAEFALACYAKSVMTALEVEPLGDMELPEAGTLADGLVPRDGFDRRFLDFAIDAPKFIKGRQADLATLDDDAELRYCHFSVWLSRARRYPLCVAWNIDGSQFKRLKRTGFRTDRRGGLAAFQFDDKLYGNNPLDKGHIARRADLCWGSMEEARQGNYDSFYYTNIVPQHEAFNQSGNVDDDPEGGVWGRLENTLFDAESPHQLRVSVMAGPVFGPEDRKFVQNGVECFLPNEFWKLVAYRDDADGKEKVFAFLLTQKHLVEPLTVPEGLQLEPWLWARVKLRDLEARTGIRFGAAMRRRESPFAVPETLGDAPVIKILSSPAEYFA</sequence>
<proteinExistence type="predicted"/>
<dbReference type="InterPro" id="IPR001604">
    <property type="entry name" value="Endo_G_ENPP1-like_dom"/>
</dbReference>
<dbReference type="GO" id="GO:0046872">
    <property type="term" value="F:metal ion binding"/>
    <property type="evidence" value="ECO:0007669"/>
    <property type="project" value="UniProtKB-KW"/>
</dbReference>
<feature type="domain" description="DNA/RNA non-specific endonuclease/pyrophosphatase/phosphodiesterase" evidence="4">
    <location>
        <begin position="395"/>
        <end position="619"/>
    </location>
</feature>
<dbReference type="Proteomes" id="UP001336250">
    <property type="component" value="Unassembled WGS sequence"/>
</dbReference>
<keyword evidence="5" id="KW-0255">Endonuclease</keyword>